<evidence type="ECO:0000256" key="5">
    <source>
        <dbReference type="ARBA" id="ARBA00034531"/>
    </source>
</evidence>
<sequence length="459" mass="51232">MVAGDRFSDEKGVRINRLGITDPQQLAQAETDSSLLRLQRLNVQGGIPGGRYDHAHLKQVHQKLFEGVYQWAGETRADREFQGHKPTYVTGFKETMTYAPYKEIELRLNAIGEQLGKENNLKGLSEEKFAERAAYYLDQYNHTHAFRDGNGRTLQATFVQLGKEAGYQVDFARIDPATLNRARDLAMVRPHEPQEAEKNLQALKAMFEQVISPAPGVEAEKLRDPSQARPLAALSPQMQAMDARRELEVTGYRVMDIVANMPGAGNYEKGVEVGKGVEATNLDPGAIQTHLRQFQQAAEKIIKHPALQGPDARQDQTDARRFLAAAEQVSEMTIGKFVVNENQYRSVPVLKTHEEAQAMFKVAAMQIAQKLRENNQEFAAARLEEVTKHVDRTPYLGGLNRENVGKAVEVANKISELGDSRLLVELKDAVSILEKSPLHAERTGGRAAVSRPRSEGFER</sequence>
<evidence type="ECO:0000256" key="3">
    <source>
        <dbReference type="ARBA" id="ARBA00022741"/>
    </source>
</evidence>
<evidence type="ECO:0000256" key="2">
    <source>
        <dbReference type="ARBA" id="ARBA00022695"/>
    </source>
</evidence>
<evidence type="ECO:0000259" key="8">
    <source>
        <dbReference type="PROSITE" id="PS51459"/>
    </source>
</evidence>
<dbReference type="InterPro" id="IPR036597">
    <property type="entry name" value="Fido-like_dom_sf"/>
</dbReference>
<keyword evidence="10" id="KW-1185">Reference proteome</keyword>
<evidence type="ECO:0000256" key="4">
    <source>
        <dbReference type="ARBA" id="ARBA00022840"/>
    </source>
</evidence>
<dbReference type="EMBL" id="JAJADR010000014">
    <property type="protein sequence ID" value="MCB2411049.1"/>
    <property type="molecule type" value="Genomic_DNA"/>
</dbReference>
<dbReference type="Gene3D" id="1.10.3290.10">
    <property type="entry name" value="Fido-like domain"/>
    <property type="match status" value="1"/>
</dbReference>
<dbReference type="Pfam" id="PF02661">
    <property type="entry name" value="Fic"/>
    <property type="match status" value="1"/>
</dbReference>
<dbReference type="Proteomes" id="UP001165296">
    <property type="component" value="Unassembled WGS sequence"/>
</dbReference>
<dbReference type="PANTHER" id="PTHR39560">
    <property type="entry name" value="PROTEIN ADENYLYLTRANSFERASE FIC-RELATED"/>
    <property type="match status" value="1"/>
</dbReference>
<proteinExistence type="predicted"/>
<protein>
    <recommendedName>
        <fullName evidence="5">protein adenylyltransferase</fullName>
        <ecNumber evidence="5">2.7.7.108</ecNumber>
    </recommendedName>
</protein>
<comment type="caution">
    <text evidence="9">The sequence shown here is derived from an EMBL/GenBank/DDBJ whole genome shotgun (WGS) entry which is preliminary data.</text>
</comment>
<keyword evidence="2" id="KW-0548">Nucleotidyltransferase</keyword>
<comment type="catalytic activity">
    <reaction evidence="7">
        <text>L-tyrosyl-[protein] + ATP = O-(5'-adenylyl)-L-tyrosyl-[protein] + diphosphate</text>
        <dbReference type="Rhea" id="RHEA:54288"/>
        <dbReference type="Rhea" id="RHEA-COMP:10136"/>
        <dbReference type="Rhea" id="RHEA-COMP:13846"/>
        <dbReference type="ChEBI" id="CHEBI:30616"/>
        <dbReference type="ChEBI" id="CHEBI:33019"/>
        <dbReference type="ChEBI" id="CHEBI:46858"/>
        <dbReference type="ChEBI" id="CHEBI:83624"/>
        <dbReference type="EC" id="2.7.7.108"/>
    </reaction>
</comment>
<dbReference type="PROSITE" id="PS51459">
    <property type="entry name" value="FIDO"/>
    <property type="match status" value="1"/>
</dbReference>
<accession>A0ABS8AZ11</accession>
<dbReference type="EC" id="2.7.7.108" evidence="5"/>
<dbReference type="SUPFAM" id="SSF140931">
    <property type="entry name" value="Fic-like"/>
    <property type="match status" value="1"/>
</dbReference>
<dbReference type="RefSeq" id="WP_226180531.1">
    <property type="nucleotide sequence ID" value="NZ_JAJADR010000014.1"/>
</dbReference>
<evidence type="ECO:0000256" key="1">
    <source>
        <dbReference type="ARBA" id="ARBA00022679"/>
    </source>
</evidence>
<evidence type="ECO:0000313" key="9">
    <source>
        <dbReference type="EMBL" id="MCB2411049.1"/>
    </source>
</evidence>
<comment type="catalytic activity">
    <reaction evidence="6">
        <text>L-threonyl-[protein] + ATP = 3-O-(5'-adenylyl)-L-threonyl-[protein] + diphosphate</text>
        <dbReference type="Rhea" id="RHEA:54292"/>
        <dbReference type="Rhea" id="RHEA-COMP:11060"/>
        <dbReference type="Rhea" id="RHEA-COMP:13847"/>
        <dbReference type="ChEBI" id="CHEBI:30013"/>
        <dbReference type="ChEBI" id="CHEBI:30616"/>
        <dbReference type="ChEBI" id="CHEBI:33019"/>
        <dbReference type="ChEBI" id="CHEBI:138113"/>
        <dbReference type="EC" id="2.7.7.108"/>
    </reaction>
</comment>
<evidence type="ECO:0000256" key="6">
    <source>
        <dbReference type="ARBA" id="ARBA00047939"/>
    </source>
</evidence>
<name>A0ABS8AZ11_9BACT</name>
<reference evidence="9" key="1">
    <citation type="submission" date="2021-10" db="EMBL/GenBank/DDBJ databases">
        <authorList>
            <person name="Dean J.D."/>
            <person name="Kim M.K."/>
            <person name="Newey C.N."/>
            <person name="Stoker T.S."/>
            <person name="Thompson D.W."/>
            <person name="Grose J.H."/>
        </authorList>
    </citation>
    <scope>NUCLEOTIDE SEQUENCE</scope>
    <source>
        <strain evidence="9">BT178</strain>
    </source>
</reference>
<keyword evidence="3" id="KW-0547">Nucleotide-binding</keyword>
<dbReference type="InterPro" id="IPR003812">
    <property type="entry name" value="Fido"/>
</dbReference>
<keyword evidence="1" id="KW-0808">Transferase</keyword>
<organism evidence="9 10">
    <name type="scientific">Hymenobacter lucidus</name>
    <dbReference type="NCBI Taxonomy" id="2880930"/>
    <lineage>
        <taxon>Bacteria</taxon>
        <taxon>Pseudomonadati</taxon>
        <taxon>Bacteroidota</taxon>
        <taxon>Cytophagia</taxon>
        <taxon>Cytophagales</taxon>
        <taxon>Hymenobacteraceae</taxon>
        <taxon>Hymenobacter</taxon>
    </lineage>
</organism>
<gene>
    <name evidence="9" type="ORF">LGH74_23885</name>
</gene>
<evidence type="ECO:0000313" key="10">
    <source>
        <dbReference type="Proteomes" id="UP001165296"/>
    </source>
</evidence>
<evidence type="ECO:0000256" key="7">
    <source>
        <dbReference type="ARBA" id="ARBA00048696"/>
    </source>
</evidence>
<keyword evidence="4" id="KW-0067">ATP-binding</keyword>
<dbReference type="PANTHER" id="PTHR39560:SF1">
    <property type="entry name" value="PROTEIN ADENYLYLTRANSFERASE FIC-RELATED"/>
    <property type="match status" value="1"/>
</dbReference>
<feature type="domain" description="Fido" evidence="8">
    <location>
        <begin position="52"/>
        <end position="209"/>
    </location>
</feature>